<keyword evidence="2" id="KW-1185">Reference proteome</keyword>
<dbReference type="RefSeq" id="WP_013679834.1">
    <property type="nucleotide sequence ID" value="NC_015315.1"/>
</dbReference>
<dbReference type="SUPFAM" id="SSF143744">
    <property type="entry name" value="GlcG-like"/>
    <property type="match status" value="1"/>
</dbReference>
<dbReference type="AlphaFoldDB" id="F2L6A2"/>
<dbReference type="eggNOG" id="arCOG07054">
    <property type="taxonomic scope" value="Archaea"/>
</dbReference>
<reference key="2">
    <citation type="submission" date="2011-03" db="EMBL/GenBank/DDBJ databases">
        <title>Complete genome sequence of the thermoacidophilic crenarchaeon Thermoproteus uzoniensis 768-20.</title>
        <authorList>
            <person name="Mardanov A.V."/>
            <person name="Gumerov V.M."/>
            <person name="Beletsky A.V."/>
            <person name="Prokofeva M.I."/>
            <person name="Bonch-Osmolovskaya E.A."/>
            <person name="Ravin N.V."/>
            <person name="Skryabin K.G."/>
        </authorList>
    </citation>
    <scope>NUCLEOTIDE SEQUENCE</scope>
    <source>
        <strain>768-20</strain>
    </source>
</reference>
<dbReference type="GeneID" id="70537532"/>
<dbReference type="Pfam" id="PF03928">
    <property type="entry name" value="HbpS-like"/>
    <property type="match status" value="1"/>
</dbReference>
<organism evidence="1 2">
    <name type="scientific">Thermoproteus uzoniensis (strain 768-20)</name>
    <dbReference type="NCBI Taxonomy" id="999630"/>
    <lineage>
        <taxon>Archaea</taxon>
        <taxon>Thermoproteota</taxon>
        <taxon>Thermoprotei</taxon>
        <taxon>Thermoproteales</taxon>
        <taxon>Thermoproteaceae</taxon>
        <taxon>Thermoproteus</taxon>
    </lineage>
</organism>
<dbReference type="Proteomes" id="UP000008138">
    <property type="component" value="Chromosome"/>
</dbReference>
<accession>F2L6A2</accession>
<proteinExistence type="predicted"/>
<reference evidence="1 2" key="1">
    <citation type="journal article" date="2011" name="J. Bacteriol.">
        <title>Complete genome sequence of the thermoacidophilic crenarchaeon Thermoproteus uzoniensis 768-20.</title>
        <authorList>
            <person name="Mardanov A.V."/>
            <person name="Gumerov V.M."/>
            <person name="Beletsky A.V."/>
            <person name="Prokofeva M.I."/>
            <person name="Bonch-Osmolovskaya E.A."/>
            <person name="Ravin N.V."/>
            <person name="Skryabin K.G."/>
        </authorList>
    </citation>
    <scope>NUCLEOTIDE SEQUENCE [LARGE SCALE GENOMIC DNA]</scope>
    <source>
        <strain evidence="1 2">768-20</strain>
    </source>
</reference>
<protein>
    <recommendedName>
        <fullName evidence="3">Roadblock/LAMTOR2 domain-containing protein</fullName>
    </recommendedName>
</protein>
<dbReference type="InterPro" id="IPR005624">
    <property type="entry name" value="PduO/GlcC-like"/>
</dbReference>
<sequence length="75" mass="8138">MKVFEAIGEGVAKAERLGIRVSIAVIGEDGELIALYKTPGTYVFSPLIAYLKARTAAIFKRRSSPRGPRRTSPST</sequence>
<gene>
    <name evidence="1" type="ordered locus">TUZN_1017</name>
</gene>
<dbReference type="EMBL" id="CP002590">
    <property type="protein sequence ID" value="AEA12498.1"/>
    <property type="molecule type" value="Genomic_DNA"/>
</dbReference>
<evidence type="ECO:0000313" key="1">
    <source>
        <dbReference type="EMBL" id="AEA12498.1"/>
    </source>
</evidence>
<name>F2L6A2_THEU7</name>
<dbReference type="KEGG" id="tuz:TUZN_1017"/>
<dbReference type="STRING" id="999630.TUZN_1017"/>
<evidence type="ECO:0008006" key="3">
    <source>
        <dbReference type="Google" id="ProtNLM"/>
    </source>
</evidence>
<evidence type="ECO:0000313" key="2">
    <source>
        <dbReference type="Proteomes" id="UP000008138"/>
    </source>
</evidence>
<dbReference type="Gene3D" id="3.30.450.150">
    <property type="entry name" value="Haem-degrading domain"/>
    <property type="match status" value="1"/>
</dbReference>
<dbReference type="HOGENOM" id="CLU_2662573_0_0_2"/>
<dbReference type="InterPro" id="IPR038084">
    <property type="entry name" value="PduO/GlcC-like_sf"/>
</dbReference>